<keyword evidence="3" id="KW-0255">Endonuclease</keyword>
<protein>
    <recommendedName>
        <fullName evidence="2">UPF0102 protein FHX48_000974</fullName>
    </recommendedName>
</protein>
<keyword evidence="3" id="KW-0540">Nuclease</keyword>
<dbReference type="SUPFAM" id="SSF52980">
    <property type="entry name" value="Restriction endonuclease-like"/>
    <property type="match status" value="1"/>
</dbReference>
<dbReference type="InterPro" id="IPR011856">
    <property type="entry name" value="tRNA_endonuc-like_dom_sf"/>
</dbReference>
<dbReference type="NCBIfam" id="TIGR00252">
    <property type="entry name" value="YraN family protein"/>
    <property type="match status" value="1"/>
</dbReference>
<keyword evidence="3" id="KW-0378">Hydrolase</keyword>
<dbReference type="GO" id="GO:0004519">
    <property type="term" value="F:endonuclease activity"/>
    <property type="evidence" value="ECO:0007669"/>
    <property type="project" value="UniProtKB-KW"/>
</dbReference>
<dbReference type="CDD" id="cd20736">
    <property type="entry name" value="PoNe_Nuclease"/>
    <property type="match status" value="1"/>
</dbReference>
<dbReference type="Proteomes" id="UP000526083">
    <property type="component" value="Unassembled WGS sequence"/>
</dbReference>
<evidence type="ECO:0000256" key="2">
    <source>
        <dbReference type="HAMAP-Rule" id="MF_00048"/>
    </source>
</evidence>
<dbReference type="EMBL" id="JACGWY010000002">
    <property type="protein sequence ID" value="MBA8815901.1"/>
    <property type="molecule type" value="Genomic_DNA"/>
</dbReference>
<accession>A0A7W3JN31</accession>
<dbReference type="NCBIfam" id="NF009154">
    <property type="entry name" value="PRK12497.3-3"/>
    <property type="match status" value="1"/>
</dbReference>
<dbReference type="Pfam" id="PF02021">
    <property type="entry name" value="UPF0102"/>
    <property type="match status" value="1"/>
</dbReference>
<reference evidence="3 4" key="1">
    <citation type="submission" date="2020-07" db="EMBL/GenBank/DDBJ databases">
        <title>Sequencing the genomes of 1000 actinobacteria strains.</title>
        <authorList>
            <person name="Klenk H.-P."/>
        </authorList>
    </citation>
    <scope>NUCLEOTIDE SEQUENCE [LARGE SCALE GENOMIC DNA]</scope>
    <source>
        <strain evidence="3 4">DSM 27576</strain>
    </source>
</reference>
<dbReference type="InterPro" id="IPR003509">
    <property type="entry name" value="UPF0102_YraN-like"/>
</dbReference>
<dbReference type="PANTHER" id="PTHR34039">
    <property type="entry name" value="UPF0102 PROTEIN YRAN"/>
    <property type="match status" value="1"/>
</dbReference>
<dbReference type="HAMAP" id="MF_00048">
    <property type="entry name" value="UPF0102"/>
    <property type="match status" value="1"/>
</dbReference>
<gene>
    <name evidence="3" type="ORF">FHX48_000974</name>
</gene>
<proteinExistence type="inferred from homology"/>
<dbReference type="RefSeq" id="WP_167049318.1">
    <property type="nucleotide sequence ID" value="NZ_JAAOZB010000002.1"/>
</dbReference>
<comment type="similarity">
    <text evidence="1 2">Belongs to the UPF0102 family.</text>
</comment>
<sequence length="120" mass="13579">MAEKDDLGRAGEDCAAEYLERKGYKVLARNWRGERGEIDLVVARGQSLVFVEVKTRRTELFGHPLEAIGILKLRRIWRLAWQWCAAHPAEAKGRSVRVDAVGITGVDNLSAKIEHLEDLR</sequence>
<comment type="caution">
    <text evidence="3">The sequence shown here is derived from an EMBL/GenBank/DDBJ whole genome shotgun (WGS) entry which is preliminary data.</text>
</comment>
<evidence type="ECO:0000313" key="4">
    <source>
        <dbReference type="Proteomes" id="UP000526083"/>
    </source>
</evidence>
<evidence type="ECO:0000313" key="3">
    <source>
        <dbReference type="EMBL" id="MBA8815901.1"/>
    </source>
</evidence>
<dbReference type="InterPro" id="IPR011335">
    <property type="entry name" value="Restrct_endonuc-II-like"/>
</dbReference>
<name>A0A7W3JN31_9MICO</name>
<evidence type="ECO:0000256" key="1">
    <source>
        <dbReference type="ARBA" id="ARBA00006738"/>
    </source>
</evidence>
<keyword evidence="4" id="KW-1185">Reference proteome</keyword>
<organism evidence="3 4">
    <name type="scientific">Microbacterium halimionae</name>
    <dbReference type="NCBI Taxonomy" id="1526413"/>
    <lineage>
        <taxon>Bacteria</taxon>
        <taxon>Bacillati</taxon>
        <taxon>Actinomycetota</taxon>
        <taxon>Actinomycetes</taxon>
        <taxon>Micrococcales</taxon>
        <taxon>Microbacteriaceae</taxon>
        <taxon>Microbacterium</taxon>
    </lineage>
</organism>
<dbReference type="PANTHER" id="PTHR34039:SF1">
    <property type="entry name" value="UPF0102 PROTEIN YRAN"/>
    <property type="match status" value="1"/>
</dbReference>
<dbReference type="Gene3D" id="3.40.1350.10">
    <property type="match status" value="1"/>
</dbReference>
<dbReference type="AlphaFoldDB" id="A0A7W3JN31"/>
<dbReference type="NCBIfam" id="NF009150">
    <property type="entry name" value="PRK12497.1-3"/>
    <property type="match status" value="1"/>
</dbReference>
<dbReference type="GO" id="GO:0003676">
    <property type="term" value="F:nucleic acid binding"/>
    <property type="evidence" value="ECO:0007669"/>
    <property type="project" value="InterPro"/>
</dbReference>